<evidence type="ECO:0000256" key="2">
    <source>
        <dbReference type="ARBA" id="ARBA00022723"/>
    </source>
</evidence>
<keyword evidence="2" id="KW-0479">Metal-binding</keyword>
<evidence type="ECO:0000256" key="5">
    <source>
        <dbReference type="ARBA" id="ARBA00023015"/>
    </source>
</evidence>
<feature type="domain" description="Nuclear receptor" evidence="11">
    <location>
        <begin position="361"/>
        <end position="436"/>
    </location>
</feature>
<evidence type="ECO:0000256" key="6">
    <source>
        <dbReference type="ARBA" id="ARBA00023125"/>
    </source>
</evidence>
<dbReference type="GO" id="GO:0000122">
    <property type="term" value="P:negative regulation of transcription by RNA polymerase II"/>
    <property type="evidence" value="ECO:0007669"/>
    <property type="project" value="TreeGrafter"/>
</dbReference>
<reference evidence="12 14" key="2">
    <citation type="submission" date="2018-11" db="EMBL/GenBank/DDBJ databases">
        <authorList>
            <consortium name="Pathogen Informatics"/>
        </authorList>
    </citation>
    <scope>NUCLEOTIDE SEQUENCE [LARGE SCALE GENOMIC DNA]</scope>
</reference>
<dbReference type="GO" id="GO:0045944">
    <property type="term" value="P:positive regulation of transcription by RNA polymerase II"/>
    <property type="evidence" value="ECO:0007669"/>
    <property type="project" value="TreeGrafter"/>
</dbReference>
<proteinExistence type="inferred from homology"/>
<sequence>MEENSFQATNLEFSTNNPNVTINHITETNISTTEISPNKSEISSTTNSSEFIMTTPAIQTNSITLASSANDAKNGNNFRSVNLLCLPCNSYEASSNTYEIMTTSTPNRFNQRTHKFEPIYHEEDDDYKPNSNSTYMKSPLSHDSAASLCQEQYYPQYIVENPMPSYSFQMNSNFVEVQSFEGGGIYSNNGATDCNINSSWNSHSAPLYSSQAFPSLPDDFQEATTLHPLSSQNFASFDGANEISDINNVHLTTDNLIPSTVQECVPTNALPSLSTFSQRNDGNCMNYTRNFNSIVYTNQDLSKNITSNVPQSSEHFIAPDSTDSPFKRRGGTRGRGTRDLQKSRQPRGTARSERNSIVQSTLICAVCKDSATGNHYGALTCEGCKSFFRRSHNKTDLQCKCKNVAQEITRATRNNCPACRLEKCKAVGMRPSEHEKGRRNRRQASMANTISPNSRTDIPQNNSDFHVVINPYNIQHVNEPLNVVHQNSHNETNFVWNE</sequence>
<dbReference type="Proteomes" id="UP000038040">
    <property type="component" value="Unplaced"/>
</dbReference>
<keyword evidence="14" id="KW-1185">Reference proteome</keyword>
<evidence type="ECO:0000259" key="11">
    <source>
        <dbReference type="PROSITE" id="PS51030"/>
    </source>
</evidence>
<evidence type="ECO:0000256" key="4">
    <source>
        <dbReference type="ARBA" id="ARBA00022833"/>
    </source>
</evidence>
<name>A0A0N4UDX0_DRAME</name>
<dbReference type="EMBL" id="UYYG01001179">
    <property type="protein sequence ID" value="VDN59315.1"/>
    <property type="molecule type" value="Genomic_DNA"/>
</dbReference>
<dbReference type="PANTHER" id="PTHR24082">
    <property type="entry name" value="NUCLEAR HORMONE RECEPTOR"/>
    <property type="match status" value="1"/>
</dbReference>
<keyword evidence="5" id="KW-0805">Transcription regulation</keyword>
<dbReference type="SMART" id="SM00399">
    <property type="entry name" value="ZnF_C4"/>
    <property type="match status" value="1"/>
</dbReference>
<dbReference type="AlphaFoldDB" id="A0A0N4UDX0"/>
<dbReference type="InterPro" id="IPR013088">
    <property type="entry name" value="Znf_NHR/GATA"/>
</dbReference>
<dbReference type="PRINTS" id="PR00047">
    <property type="entry name" value="STROIDFINGER"/>
</dbReference>
<dbReference type="Pfam" id="PF00105">
    <property type="entry name" value="zf-C4"/>
    <property type="match status" value="1"/>
</dbReference>
<dbReference type="GO" id="GO:0000978">
    <property type="term" value="F:RNA polymerase II cis-regulatory region sequence-specific DNA binding"/>
    <property type="evidence" value="ECO:0007669"/>
    <property type="project" value="TreeGrafter"/>
</dbReference>
<evidence type="ECO:0000313" key="14">
    <source>
        <dbReference type="Proteomes" id="UP000274756"/>
    </source>
</evidence>
<dbReference type="GO" id="GO:0004879">
    <property type="term" value="F:nuclear receptor activity"/>
    <property type="evidence" value="ECO:0007669"/>
    <property type="project" value="TreeGrafter"/>
</dbReference>
<keyword evidence="3" id="KW-0863">Zinc-finger</keyword>
<evidence type="ECO:0000313" key="13">
    <source>
        <dbReference type="Proteomes" id="UP000038040"/>
    </source>
</evidence>
<dbReference type="GO" id="GO:0008270">
    <property type="term" value="F:zinc ion binding"/>
    <property type="evidence" value="ECO:0007669"/>
    <property type="project" value="UniProtKB-KW"/>
</dbReference>
<dbReference type="PANTHER" id="PTHR24082:SF473">
    <property type="entry name" value="ECDYSONE-INDUCED PROTEIN 75B, ISOFORM B"/>
    <property type="match status" value="1"/>
</dbReference>
<keyword evidence="6" id="KW-0238">DNA-binding</keyword>
<evidence type="ECO:0000256" key="8">
    <source>
        <dbReference type="ARBA" id="ARBA00023170"/>
    </source>
</evidence>
<evidence type="ECO:0000256" key="1">
    <source>
        <dbReference type="ARBA" id="ARBA00005993"/>
    </source>
</evidence>
<keyword evidence="9" id="KW-0539">Nucleus</keyword>
<feature type="region of interest" description="Disordered" evidence="10">
    <location>
        <begin position="307"/>
        <end position="354"/>
    </location>
</feature>
<dbReference type="STRING" id="318479.A0A0N4UDX0"/>
<dbReference type="Gene3D" id="3.30.50.10">
    <property type="entry name" value="Erythroid Transcription Factor GATA-1, subunit A"/>
    <property type="match status" value="1"/>
</dbReference>
<evidence type="ECO:0000256" key="7">
    <source>
        <dbReference type="ARBA" id="ARBA00023163"/>
    </source>
</evidence>
<dbReference type="OrthoDB" id="5771769at2759"/>
<keyword evidence="7" id="KW-0804">Transcription</keyword>
<evidence type="ECO:0000313" key="12">
    <source>
        <dbReference type="EMBL" id="VDN59315.1"/>
    </source>
</evidence>
<feature type="region of interest" description="Disordered" evidence="10">
    <location>
        <begin position="430"/>
        <end position="461"/>
    </location>
</feature>
<evidence type="ECO:0000256" key="10">
    <source>
        <dbReference type="SAM" id="MobiDB-lite"/>
    </source>
</evidence>
<dbReference type="Proteomes" id="UP000274756">
    <property type="component" value="Unassembled WGS sequence"/>
</dbReference>
<reference evidence="15" key="1">
    <citation type="submission" date="2017-02" db="UniProtKB">
        <authorList>
            <consortium name="WormBaseParasite"/>
        </authorList>
    </citation>
    <scope>IDENTIFICATION</scope>
</reference>
<dbReference type="GO" id="GO:0030154">
    <property type="term" value="P:cell differentiation"/>
    <property type="evidence" value="ECO:0007669"/>
    <property type="project" value="TreeGrafter"/>
</dbReference>
<organism evidence="13 15">
    <name type="scientific">Dracunculus medinensis</name>
    <name type="common">Guinea worm</name>
    <dbReference type="NCBI Taxonomy" id="318479"/>
    <lineage>
        <taxon>Eukaryota</taxon>
        <taxon>Metazoa</taxon>
        <taxon>Ecdysozoa</taxon>
        <taxon>Nematoda</taxon>
        <taxon>Chromadorea</taxon>
        <taxon>Rhabditida</taxon>
        <taxon>Spirurina</taxon>
        <taxon>Dracunculoidea</taxon>
        <taxon>Dracunculidae</taxon>
        <taxon>Dracunculus</taxon>
    </lineage>
</organism>
<dbReference type="GO" id="GO:0009755">
    <property type="term" value="P:hormone-mediated signaling pathway"/>
    <property type="evidence" value="ECO:0007669"/>
    <property type="project" value="TreeGrafter"/>
</dbReference>
<evidence type="ECO:0000256" key="9">
    <source>
        <dbReference type="ARBA" id="ARBA00023242"/>
    </source>
</evidence>
<protein>
    <submittedName>
        <fullName evidence="15">Nuclear receptor domain-containing protein</fullName>
    </submittedName>
</protein>
<gene>
    <name evidence="12" type="ORF">DME_LOCUS9288</name>
</gene>
<dbReference type="SUPFAM" id="SSF57716">
    <property type="entry name" value="Glucocorticoid receptor-like (DNA-binding domain)"/>
    <property type="match status" value="1"/>
</dbReference>
<evidence type="ECO:0000256" key="3">
    <source>
        <dbReference type="ARBA" id="ARBA00022771"/>
    </source>
</evidence>
<dbReference type="InterPro" id="IPR001628">
    <property type="entry name" value="Znf_hrmn_rcpt"/>
</dbReference>
<feature type="compositionally biased region" description="Polar residues" evidence="10">
    <location>
        <begin position="443"/>
        <end position="461"/>
    </location>
</feature>
<evidence type="ECO:0000313" key="15">
    <source>
        <dbReference type="WBParaSite" id="DME_0000554701-mRNA-1"/>
    </source>
</evidence>
<dbReference type="PROSITE" id="PS51030">
    <property type="entry name" value="NUCLEAR_REC_DBD_2"/>
    <property type="match status" value="1"/>
</dbReference>
<comment type="similarity">
    <text evidence="1">Belongs to the nuclear hormone receptor family.</text>
</comment>
<dbReference type="PROSITE" id="PS00031">
    <property type="entry name" value="NUCLEAR_REC_DBD_1"/>
    <property type="match status" value="1"/>
</dbReference>
<keyword evidence="8" id="KW-0675">Receptor</keyword>
<keyword evidence="4" id="KW-0862">Zinc</keyword>
<accession>A0A0N4UDX0</accession>
<dbReference type="WBParaSite" id="DME_0000554701-mRNA-1">
    <property type="protein sequence ID" value="DME_0000554701-mRNA-1"/>
    <property type="gene ID" value="DME_0000554701"/>
</dbReference>
<dbReference type="CDD" id="cd06916">
    <property type="entry name" value="NR_DBD_like"/>
    <property type="match status" value="1"/>
</dbReference>
<dbReference type="InterPro" id="IPR050234">
    <property type="entry name" value="Nuclear_hormone_rcpt_NR1"/>
</dbReference>